<evidence type="ECO:0000313" key="3">
    <source>
        <dbReference type="EMBL" id="KAH7284701.1"/>
    </source>
</evidence>
<evidence type="ECO:0000313" key="4">
    <source>
        <dbReference type="Proteomes" id="UP000825935"/>
    </source>
</evidence>
<dbReference type="Proteomes" id="UP000825935">
    <property type="component" value="Chromosome 34"/>
</dbReference>
<dbReference type="GO" id="GO:0048731">
    <property type="term" value="P:system development"/>
    <property type="evidence" value="ECO:0007669"/>
    <property type="project" value="UniProtKB-ARBA"/>
</dbReference>
<feature type="repeat" description="PPR" evidence="2">
    <location>
        <begin position="553"/>
        <end position="587"/>
    </location>
</feature>
<dbReference type="InterPro" id="IPR011990">
    <property type="entry name" value="TPR-like_helical_dom_sf"/>
</dbReference>
<feature type="repeat" description="PPR" evidence="2">
    <location>
        <begin position="452"/>
        <end position="486"/>
    </location>
</feature>
<dbReference type="GO" id="GO:0003723">
    <property type="term" value="F:RNA binding"/>
    <property type="evidence" value="ECO:0007669"/>
    <property type="project" value="InterPro"/>
</dbReference>
<feature type="repeat" description="PPR" evidence="2">
    <location>
        <begin position="118"/>
        <end position="152"/>
    </location>
</feature>
<evidence type="ECO:0000256" key="1">
    <source>
        <dbReference type="ARBA" id="ARBA00022737"/>
    </source>
</evidence>
<accession>A0A8T2QN11</accession>
<name>A0A8T2QN11_CERRI</name>
<dbReference type="FunFam" id="1.25.40.10:FF:000196">
    <property type="entry name" value="Pentatricopeptide repeat-containing protein At4g14850"/>
    <property type="match status" value="1"/>
</dbReference>
<organism evidence="3 4">
    <name type="scientific">Ceratopteris richardii</name>
    <name type="common">Triangle waterfern</name>
    <dbReference type="NCBI Taxonomy" id="49495"/>
    <lineage>
        <taxon>Eukaryota</taxon>
        <taxon>Viridiplantae</taxon>
        <taxon>Streptophyta</taxon>
        <taxon>Embryophyta</taxon>
        <taxon>Tracheophyta</taxon>
        <taxon>Polypodiopsida</taxon>
        <taxon>Polypodiidae</taxon>
        <taxon>Polypodiales</taxon>
        <taxon>Pteridineae</taxon>
        <taxon>Pteridaceae</taxon>
        <taxon>Parkerioideae</taxon>
        <taxon>Ceratopteris</taxon>
    </lineage>
</organism>
<gene>
    <name evidence="3" type="ORF">KP509_34G067000</name>
</gene>
<comment type="caution">
    <text evidence="3">The sequence shown here is derived from an EMBL/GenBank/DDBJ whole genome shotgun (WGS) entry which is preliminary data.</text>
</comment>
<feature type="repeat" description="PPR" evidence="2">
    <location>
        <begin position="320"/>
        <end position="354"/>
    </location>
</feature>
<proteinExistence type="predicted"/>
<keyword evidence="4" id="KW-1185">Reference proteome</keyword>
<feature type="repeat" description="PPR" evidence="2">
    <location>
        <begin position="726"/>
        <end position="760"/>
    </location>
</feature>
<protein>
    <recommendedName>
        <fullName evidence="5">Pentatricopeptide repeat-containing protein</fullName>
    </recommendedName>
</protein>
<dbReference type="PANTHER" id="PTHR47926:SF533">
    <property type="entry name" value="DYW DOMAIN-CONTAINING PROTEIN"/>
    <property type="match status" value="1"/>
</dbReference>
<dbReference type="PROSITE" id="PS51375">
    <property type="entry name" value="PPR"/>
    <property type="match status" value="9"/>
</dbReference>
<dbReference type="EMBL" id="CM035439">
    <property type="protein sequence ID" value="KAH7284701.1"/>
    <property type="molecule type" value="Genomic_DNA"/>
</dbReference>
<dbReference type="Pfam" id="PF13041">
    <property type="entry name" value="PPR_2"/>
    <property type="match status" value="5"/>
</dbReference>
<dbReference type="AlphaFoldDB" id="A0A8T2QN11"/>
<evidence type="ECO:0008006" key="5">
    <source>
        <dbReference type="Google" id="ProtNLM"/>
    </source>
</evidence>
<dbReference type="PANTHER" id="PTHR47926">
    <property type="entry name" value="PENTATRICOPEPTIDE REPEAT-CONTAINING PROTEIN"/>
    <property type="match status" value="1"/>
</dbReference>
<dbReference type="GO" id="GO:0009451">
    <property type="term" value="P:RNA modification"/>
    <property type="evidence" value="ECO:0007669"/>
    <property type="project" value="InterPro"/>
</dbReference>
<dbReference type="SUPFAM" id="SSF48452">
    <property type="entry name" value="TPR-like"/>
    <property type="match status" value="1"/>
</dbReference>
<dbReference type="NCBIfam" id="TIGR00756">
    <property type="entry name" value="PPR"/>
    <property type="match status" value="9"/>
</dbReference>
<dbReference type="FunFam" id="1.25.40.10:FF:000158">
    <property type="entry name" value="pentatricopeptide repeat-containing protein At2g33680"/>
    <property type="match status" value="1"/>
</dbReference>
<feature type="repeat" description="PPR" evidence="2">
    <location>
        <begin position="654"/>
        <end position="688"/>
    </location>
</feature>
<sequence length="841" mass="94684">MTALPLLLDVPEAQIDRPLNNWDEFSLVLKRYGKAKSLRDVRLVHANIVSHGCDADTFMANCLVQSYGDCKSLRDAETSFHRMHFPNLYSWNILLRAFSQAASFEDAKAVFDQMPCRDVISWNSIIGASIQYGFCREALSLFFYMQRDGIQPSDISLITALDACSNLASIEQGSQIHACIVESGRDRDSRVGSAIINMYGKCEDLESAEVVFGKMWNCNLIPWSAMISAYAHNGRGRTALDMFYEMQANGIQPDEIAFLSVLTACANLGDIVEGKQIHDAILTFKLEKHVNIGNALINMYAKCGYFNIAKQIFDQMEEHDVVSWTAFIGALLQAENYKEALAVFNRLECEGIKPNHVTIVYALDACANLKDLENGKHIHDRISKAGLLENVYVCNALINMYGKCGCLKEVREVFSTMSQRSVASWNTLLTFYAQNGLIDEAFYLFEQIPQKNVISWNNLISAMIHTGCVDKAFDCYERMKDEGINPNSSTFVLVVDGCAMMKDLEHGLQIHKDIVCVGNEYSDILCNALANMYVKCGQLEVARFVFDNIPNRNLISWSTMIAAYVQNRQERQALDLFWNMLQHEVIPDELTFTYLLAACASLAILEEGYRIHAFLIRYDLESCISVGNSLLNMYSKCGTMSSLKAVFSKMQYRDLISWTSIITACAQCGDNEAALRLFSEMQSEGIKPDELTYVGVIAACGHSGHIDDVRGYVSALWEEERGLLFKSDHYVCMVDLLGRAGHLEEAEELLNIMPDDRCHLAWLSFLSSCRNHGDLKRGIVAALSCLRLDPTNDTPLPLLRNLLSVSMKQSQQFDFMKLQNLCCKEKIDDLVKQLEIVYDKL</sequence>
<dbReference type="Gene3D" id="1.25.40.10">
    <property type="entry name" value="Tetratricopeptide repeat domain"/>
    <property type="match status" value="5"/>
</dbReference>
<dbReference type="FunFam" id="1.25.40.10:FF:000442">
    <property type="entry name" value="Pentatricopeptide repeat-containing protein At3g49710"/>
    <property type="match status" value="2"/>
</dbReference>
<keyword evidence="1" id="KW-0677">Repeat</keyword>
<feature type="repeat" description="PPR" evidence="2">
    <location>
        <begin position="390"/>
        <end position="424"/>
    </location>
</feature>
<feature type="repeat" description="PPR" evidence="2">
    <location>
        <begin position="87"/>
        <end position="117"/>
    </location>
</feature>
<evidence type="ECO:0000256" key="2">
    <source>
        <dbReference type="PROSITE-ProRule" id="PRU00708"/>
    </source>
</evidence>
<reference evidence="3" key="1">
    <citation type="submission" date="2021-08" db="EMBL/GenBank/DDBJ databases">
        <title>WGS assembly of Ceratopteris richardii.</title>
        <authorList>
            <person name="Marchant D.B."/>
            <person name="Chen G."/>
            <person name="Jenkins J."/>
            <person name="Shu S."/>
            <person name="Leebens-Mack J."/>
            <person name="Grimwood J."/>
            <person name="Schmutz J."/>
            <person name="Soltis P."/>
            <person name="Soltis D."/>
            <person name="Chen Z.-H."/>
        </authorList>
    </citation>
    <scope>NUCLEOTIDE SEQUENCE</scope>
    <source>
        <strain evidence="3">Whitten #5841</strain>
        <tissue evidence="3">Leaf</tissue>
    </source>
</reference>
<dbReference type="InterPro" id="IPR046960">
    <property type="entry name" value="PPR_At4g14850-like_plant"/>
</dbReference>
<dbReference type="OrthoDB" id="185373at2759"/>
<dbReference type="FunFam" id="1.25.40.10:FF:000031">
    <property type="entry name" value="Pentatricopeptide repeat-containing protein mitochondrial"/>
    <property type="match status" value="1"/>
</dbReference>
<dbReference type="Pfam" id="PF01535">
    <property type="entry name" value="PPR"/>
    <property type="match status" value="6"/>
</dbReference>
<dbReference type="FunFam" id="1.25.40.10:FF:000436">
    <property type="entry name" value="Pentatricopeptide repeat-containing protein At5g39350 family"/>
    <property type="match status" value="1"/>
</dbReference>
<feature type="repeat" description="PPR" evidence="2">
    <location>
        <begin position="219"/>
        <end position="253"/>
    </location>
</feature>
<dbReference type="InterPro" id="IPR002885">
    <property type="entry name" value="PPR_rpt"/>
</dbReference>